<evidence type="ECO:0000256" key="1">
    <source>
        <dbReference type="SAM" id="Phobius"/>
    </source>
</evidence>
<evidence type="ECO:0000313" key="2">
    <source>
        <dbReference type="EMBL" id="NOU90066.1"/>
    </source>
</evidence>
<evidence type="ECO:0008006" key="4">
    <source>
        <dbReference type="Google" id="ProtNLM"/>
    </source>
</evidence>
<keyword evidence="1" id="KW-0472">Membrane</keyword>
<feature type="transmembrane region" description="Helical" evidence="1">
    <location>
        <begin position="242"/>
        <end position="263"/>
    </location>
</feature>
<keyword evidence="1" id="KW-1133">Transmembrane helix</keyword>
<feature type="transmembrane region" description="Helical" evidence="1">
    <location>
        <begin position="269"/>
        <end position="289"/>
    </location>
</feature>
<dbReference type="Proteomes" id="UP000658690">
    <property type="component" value="Unassembled WGS sequence"/>
</dbReference>
<dbReference type="RefSeq" id="WP_171692873.1">
    <property type="nucleotide sequence ID" value="NZ_WHOC01000158.1"/>
</dbReference>
<sequence>MKSAVKAAMERMIIFSIAAIYIVQQLTQLEMFTPLLGCLVFFAIAILLPKLKGLTLWLTVSFMVAGTVLMLLQNVEASVWFKSAGINVTIVTLFLFAPLFGIPVRLPVYVDALKRFYEANFRSKAALFIGTQFLTQIMGVFINVGSIPVVYQMVFVKPQPGMSRLLANALNRGFAGAILWSPYFAAMTLVTSALELPWSSVLPYLLGLAVLSLVVSWAVDFRELREAETEPPQHELAKKQGSAAFPIGLGIYLITAIIAILVLERLVELPMVILICMAAVLFPLIWCMAKGSMAVYRQGLKNHVTVTLPALQKEITLFLAAGFFSGSIGVTRFGTTVPALLEQIPLSVSLTFSVFTVALIAGTSLIGLHPIVPVTILAGGIDPVSVQISPMYFAVLLLGSWSLSNPISPASAVNNLLAGLFKKPVFEVAVPNYKFAGCMAIVLIIYLMVVVAPT</sequence>
<name>A0ABX1ZCV2_9BACL</name>
<organism evidence="2 3">
    <name type="scientific">Paenibacillus germinis</name>
    <dbReference type="NCBI Taxonomy" id="2654979"/>
    <lineage>
        <taxon>Bacteria</taxon>
        <taxon>Bacillati</taxon>
        <taxon>Bacillota</taxon>
        <taxon>Bacilli</taxon>
        <taxon>Bacillales</taxon>
        <taxon>Paenibacillaceae</taxon>
        <taxon>Paenibacillus</taxon>
    </lineage>
</organism>
<feature type="transmembrane region" description="Helical" evidence="1">
    <location>
        <begin position="433"/>
        <end position="452"/>
    </location>
</feature>
<feature type="transmembrane region" description="Helical" evidence="1">
    <location>
        <begin position="31"/>
        <end position="48"/>
    </location>
</feature>
<keyword evidence="1" id="KW-0812">Transmembrane</keyword>
<proteinExistence type="predicted"/>
<reference evidence="2 3" key="1">
    <citation type="submission" date="2019-10" db="EMBL/GenBank/DDBJ databases">
        <title>Description of Paenibacillus choica sp. nov.</title>
        <authorList>
            <person name="Carlier A."/>
            <person name="Qi S."/>
        </authorList>
    </citation>
    <scope>NUCLEOTIDE SEQUENCE [LARGE SCALE GENOMIC DNA]</scope>
    <source>
        <strain evidence="2 3">LMG 31460</strain>
    </source>
</reference>
<feature type="transmembrane region" description="Helical" evidence="1">
    <location>
        <begin position="172"/>
        <end position="194"/>
    </location>
</feature>
<feature type="transmembrane region" description="Helical" evidence="1">
    <location>
        <begin position="126"/>
        <end position="151"/>
    </location>
</feature>
<dbReference type="EMBL" id="WHOC01000158">
    <property type="protein sequence ID" value="NOU90066.1"/>
    <property type="molecule type" value="Genomic_DNA"/>
</dbReference>
<feature type="transmembrane region" description="Helical" evidence="1">
    <location>
        <begin position="391"/>
        <end position="413"/>
    </location>
</feature>
<feature type="transmembrane region" description="Helical" evidence="1">
    <location>
        <begin position="84"/>
        <end position="106"/>
    </location>
</feature>
<protein>
    <recommendedName>
        <fullName evidence="4">Citrate transporter-like domain-containing protein</fullName>
    </recommendedName>
</protein>
<comment type="caution">
    <text evidence="2">The sequence shown here is derived from an EMBL/GenBank/DDBJ whole genome shotgun (WGS) entry which is preliminary data.</text>
</comment>
<accession>A0ABX1ZCV2</accession>
<feature type="transmembrane region" description="Helical" evidence="1">
    <location>
        <begin position="354"/>
        <end position="379"/>
    </location>
</feature>
<keyword evidence="3" id="KW-1185">Reference proteome</keyword>
<feature type="transmembrane region" description="Helical" evidence="1">
    <location>
        <begin position="54"/>
        <end position="72"/>
    </location>
</feature>
<feature type="transmembrane region" description="Helical" evidence="1">
    <location>
        <begin position="200"/>
        <end position="221"/>
    </location>
</feature>
<gene>
    <name evidence="2" type="ORF">GC102_30545</name>
</gene>
<feature type="transmembrane region" description="Helical" evidence="1">
    <location>
        <begin position="315"/>
        <end position="334"/>
    </location>
</feature>
<evidence type="ECO:0000313" key="3">
    <source>
        <dbReference type="Proteomes" id="UP000658690"/>
    </source>
</evidence>